<dbReference type="GO" id="GO:0051010">
    <property type="term" value="F:microtubule plus-end binding"/>
    <property type="evidence" value="ECO:0007669"/>
    <property type="project" value="TreeGrafter"/>
</dbReference>
<evidence type="ECO:0000256" key="4">
    <source>
        <dbReference type="ARBA" id="ARBA00006277"/>
    </source>
</evidence>
<dbReference type="Proteomes" id="UP000054251">
    <property type="component" value="Unassembled WGS sequence"/>
</dbReference>
<name>A0A0V1PS58_9ASCO</name>
<dbReference type="GeneID" id="26842162"/>
<keyword evidence="14" id="KW-0131">Cell cycle</keyword>
<dbReference type="PANTHER" id="PTHR28017">
    <property type="entry name" value="DASH COMPLEX SUBUNIT DAD3"/>
    <property type="match status" value="1"/>
</dbReference>
<accession>A0A0V1PS58</accession>
<evidence type="ECO:0000256" key="13">
    <source>
        <dbReference type="ARBA" id="ARBA00023242"/>
    </source>
</evidence>
<dbReference type="EMBL" id="LMYN01000176">
    <property type="protein sequence ID" value="KRZ99077.1"/>
    <property type="molecule type" value="Genomic_DNA"/>
</dbReference>
<dbReference type="GO" id="GO:0008608">
    <property type="term" value="P:attachment of spindle microtubules to kinetochore"/>
    <property type="evidence" value="ECO:0007669"/>
    <property type="project" value="InterPro"/>
</dbReference>
<keyword evidence="5" id="KW-0158">Chromosome</keyword>
<evidence type="ECO:0000256" key="2">
    <source>
        <dbReference type="ARBA" id="ARBA00004186"/>
    </source>
</evidence>
<feature type="compositionally biased region" description="Basic and acidic residues" evidence="18">
    <location>
        <begin position="145"/>
        <end position="157"/>
    </location>
</feature>
<feature type="region of interest" description="Disordered" evidence="18">
    <location>
        <begin position="113"/>
        <end position="157"/>
    </location>
</feature>
<evidence type="ECO:0000313" key="20">
    <source>
        <dbReference type="Proteomes" id="UP000054251"/>
    </source>
</evidence>
<evidence type="ECO:0000256" key="6">
    <source>
        <dbReference type="ARBA" id="ARBA00022490"/>
    </source>
</evidence>
<dbReference type="AlphaFoldDB" id="A0A0V1PS58"/>
<dbReference type="GO" id="GO:0042729">
    <property type="term" value="C:DASH complex"/>
    <property type="evidence" value="ECO:0007669"/>
    <property type="project" value="InterPro"/>
</dbReference>
<dbReference type="PANTHER" id="PTHR28017:SF1">
    <property type="entry name" value="DASH COMPLEX SUBUNIT DAD3"/>
    <property type="match status" value="1"/>
</dbReference>
<evidence type="ECO:0000256" key="11">
    <source>
        <dbReference type="ARBA" id="ARBA00022838"/>
    </source>
</evidence>
<dbReference type="InterPro" id="IPR013965">
    <property type="entry name" value="DASH_Dad3"/>
</dbReference>
<keyword evidence="12" id="KW-0206">Cytoskeleton</keyword>
<evidence type="ECO:0000256" key="18">
    <source>
        <dbReference type="SAM" id="MobiDB-lite"/>
    </source>
</evidence>
<keyword evidence="7" id="KW-0132">Cell division</keyword>
<keyword evidence="6" id="KW-0963">Cytoplasm</keyword>
<evidence type="ECO:0000256" key="8">
    <source>
        <dbReference type="ARBA" id="ARBA00022701"/>
    </source>
</evidence>
<keyword evidence="11" id="KW-0995">Kinetochore</keyword>
<evidence type="ECO:0000256" key="7">
    <source>
        <dbReference type="ARBA" id="ARBA00022618"/>
    </source>
</evidence>
<keyword evidence="20" id="KW-1185">Reference proteome</keyword>
<evidence type="ECO:0000256" key="12">
    <source>
        <dbReference type="ARBA" id="ARBA00023212"/>
    </source>
</evidence>
<feature type="compositionally biased region" description="Basic and acidic residues" evidence="18">
    <location>
        <begin position="113"/>
        <end position="122"/>
    </location>
</feature>
<dbReference type="RefSeq" id="XP_015465180.1">
    <property type="nucleotide sequence ID" value="XM_015613982.1"/>
</dbReference>
<comment type="similarity">
    <text evidence="4">Belongs to the DASH complex DAD3 family.</text>
</comment>
<evidence type="ECO:0000256" key="14">
    <source>
        <dbReference type="ARBA" id="ARBA00023306"/>
    </source>
</evidence>
<keyword evidence="9" id="KW-0498">Mitosis</keyword>
<keyword evidence="13" id="KW-0539">Nucleus</keyword>
<evidence type="ECO:0000256" key="17">
    <source>
        <dbReference type="ARBA" id="ARBA00044305"/>
    </source>
</evidence>
<evidence type="ECO:0000256" key="9">
    <source>
        <dbReference type="ARBA" id="ARBA00022776"/>
    </source>
</evidence>
<comment type="subcellular location">
    <subcellularLocation>
        <location evidence="3">Chromosome</location>
        <location evidence="3">Centromere</location>
        <location evidence="3">Kinetochore</location>
    </subcellularLocation>
    <subcellularLocation>
        <location evidence="2">Cytoplasm</location>
        <location evidence="2">Cytoskeleton</location>
        <location evidence="2">Spindle</location>
    </subcellularLocation>
    <subcellularLocation>
        <location evidence="1">Nucleus</location>
    </subcellularLocation>
</comment>
<reference evidence="19 20" key="1">
    <citation type="submission" date="2015-11" db="EMBL/GenBank/DDBJ databases">
        <title>The genome of Debaryomyces fabryi.</title>
        <authorList>
            <person name="Tafer H."/>
            <person name="Lopandic K."/>
        </authorList>
    </citation>
    <scope>NUCLEOTIDE SEQUENCE [LARGE SCALE GENOMIC DNA]</scope>
    <source>
        <strain evidence="19 20">CBS 789</strain>
    </source>
</reference>
<gene>
    <name evidence="19" type="ORF">AC631_05153</name>
</gene>
<evidence type="ECO:0000256" key="3">
    <source>
        <dbReference type="ARBA" id="ARBA00004629"/>
    </source>
</evidence>
<sequence>MARKDIYATDYSKSTLLSPIEGQILSQYQLLAVQLNTLSNEVKQLNSSTNQNNHPLGKSSSSEDGGEVQNSGSADKLLDNLRNLEMKIGLVYTLFKGAVYSLFLQYEEDQNLKNDEEQRRNDESEDGSDDANGIDMAEGEQNDALDERMEPHENHSH</sequence>
<evidence type="ECO:0000313" key="19">
    <source>
        <dbReference type="EMBL" id="KRZ99077.1"/>
    </source>
</evidence>
<organism evidence="19 20">
    <name type="scientific">Debaryomyces fabryi</name>
    <dbReference type="NCBI Taxonomy" id="58627"/>
    <lineage>
        <taxon>Eukaryota</taxon>
        <taxon>Fungi</taxon>
        <taxon>Dikarya</taxon>
        <taxon>Ascomycota</taxon>
        <taxon>Saccharomycotina</taxon>
        <taxon>Pichiomycetes</taxon>
        <taxon>Debaryomycetaceae</taxon>
        <taxon>Debaryomyces</taxon>
    </lineage>
</organism>
<keyword evidence="10" id="KW-0159">Chromosome partition</keyword>
<evidence type="ECO:0000256" key="16">
    <source>
        <dbReference type="ARBA" id="ARBA00044179"/>
    </source>
</evidence>
<evidence type="ECO:0000256" key="1">
    <source>
        <dbReference type="ARBA" id="ARBA00004123"/>
    </source>
</evidence>
<dbReference type="GO" id="GO:0005874">
    <property type="term" value="C:microtubule"/>
    <property type="evidence" value="ECO:0007669"/>
    <property type="project" value="UniProtKB-KW"/>
</dbReference>
<protein>
    <recommendedName>
        <fullName evidence="16">DASH complex subunit DAD3</fullName>
    </recommendedName>
    <alternativeName>
        <fullName evidence="17">Outer kinetochore protein DAD3</fullName>
    </alternativeName>
</protein>
<dbReference type="GO" id="GO:0072686">
    <property type="term" value="C:mitotic spindle"/>
    <property type="evidence" value="ECO:0007669"/>
    <property type="project" value="InterPro"/>
</dbReference>
<feature type="region of interest" description="Disordered" evidence="18">
    <location>
        <begin position="46"/>
        <end position="73"/>
    </location>
</feature>
<evidence type="ECO:0000256" key="5">
    <source>
        <dbReference type="ARBA" id="ARBA00022454"/>
    </source>
</evidence>
<dbReference type="OrthoDB" id="2443965at2759"/>
<dbReference type="GO" id="GO:0051301">
    <property type="term" value="P:cell division"/>
    <property type="evidence" value="ECO:0007669"/>
    <property type="project" value="UniProtKB-KW"/>
</dbReference>
<keyword evidence="15" id="KW-0137">Centromere</keyword>
<proteinExistence type="inferred from homology"/>
<comment type="caution">
    <text evidence="19">The sequence shown here is derived from an EMBL/GenBank/DDBJ whole genome shotgun (WGS) entry which is preliminary data.</text>
</comment>
<dbReference type="Pfam" id="PF08656">
    <property type="entry name" value="DASH_Dad3"/>
    <property type="match status" value="1"/>
</dbReference>
<keyword evidence="8" id="KW-0493">Microtubule</keyword>
<evidence type="ECO:0000256" key="10">
    <source>
        <dbReference type="ARBA" id="ARBA00022829"/>
    </source>
</evidence>
<evidence type="ECO:0000256" key="15">
    <source>
        <dbReference type="ARBA" id="ARBA00023328"/>
    </source>
</evidence>